<feature type="region of interest" description="Disordered" evidence="8">
    <location>
        <begin position="65"/>
        <end position="84"/>
    </location>
</feature>
<evidence type="ECO:0000256" key="7">
    <source>
        <dbReference type="ARBA" id="ARBA00023303"/>
    </source>
</evidence>
<evidence type="ECO:0000256" key="6">
    <source>
        <dbReference type="ARBA" id="ARBA00023136"/>
    </source>
</evidence>
<feature type="compositionally biased region" description="Basic and acidic residues" evidence="8">
    <location>
        <begin position="699"/>
        <end position="719"/>
    </location>
</feature>
<keyword evidence="5" id="KW-0406">Ion transport</keyword>
<dbReference type="Proteomes" id="UP001165122">
    <property type="component" value="Unassembled WGS sequence"/>
</dbReference>
<dbReference type="SUPFAM" id="SSF81324">
    <property type="entry name" value="Voltage-gated potassium channels"/>
    <property type="match status" value="2"/>
</dbReference>
<evidence type="ECO:0000259" key="10">
    <source>
        <dbReference type="PROSITE" id="PS50042"/>
    </source>
</evidence>
<evidence type="ECO:0000313" key="12">
    <source>
        <dbReference type="Proteomes" id="UP001165122"/>
    </source>
</evidence>
<dbReference type="PRINTS" id="PR01463">
    <property type="entry name" value="EAGCHANLFMLY"/>
</dbReference>
<feature type="transmembrane region" description="Helical" evidence="9">
    <location>
        <begin position="935"/>
        <end position="955"/>
    </location>
</feature>
<dbReference type="InterPro" id="IPR000595">
    <property type="entry name" value="cNMP-bd_dom"/>
</dbReference>
<keyword evidence="4 9" id="KW-1133">Transmembrane helix</keyword>
<name>A0A9W7F598_9STRA</name>
<dbReference type="InterPro" id="IPR014710">
    <property type="entry name" value="RmlC-like_jellyroll"/>
</dbReference>
<feature type="compositionally biased region" description="Basic and acidic residues" evidence="8">
    <location>
        <begin position="1452"/>
        <end position="1479"/>
    </location>
</feature>
<dbReference type="Gene3D" id="1.10.287.630">
    <property type="entry name" value="Helix hairpin bin"/>
    <property type="match status" value="2"/>
</dbReference>
<dbReference type="CDD" id="cd00038">
    <property type="entry name" value="CAP_ED"/>
    <property type="match status" value="2"/>
</dbReference>
<dbReference type="SMART" id="SM00100">
    <property type="entry name" value="cNMP"/>
    <property type="match status" value="2"/>
</dbReference>
<feature type="region of interest" description="Disordered" evidence="8">
    <location>
        <begin position="1"/>
        <end position="40"/>
    </location>
</feature>
<dbReference type="GO" id="GO:0005249">
    <property type="term" value="F:voltage-gated potassium channel activity"/>
    <property type="evidence" value="ECO:0007669"/>
    <property type="project" value="InterPro"/>
</dbReference>
<dbReference type="InterPro" id="IPR005821">
    <property type="entry name" value="Ion_trans_dom"/>
</dbReference>
<comment type="caution">
    <text evidence="11">The sequence shown here is derived from an EMBL/GenBank/DDBJ whole genome shotgun (WGS) entry which is preliminary data.</text>
</comment>
<protein>
    <recommendedName>
        <fullName evidence="10">Cyclic nucleotide-binding domain-containing protein</fullName>
    </recommendedName>
</protein>
<dbReference type="PROSITE" id="PS50042">
    <property type="entry name" value="CNMP_BINDING_3"/>
    <property type="match status" value="2"/>
</dbReference>
<keyword evidence="3 9" id="KW-0812">Transmembrane</keyword>
<gene>
    <name evidence="11" type="ORF">TrLO_g10999</name>
</gene>
<feature type="transmembrane region" description="Helical" evidence="9">
    <location>
        <begin position="329"/>
        <end position="348"/>
    </location>
</feature>
<feature type="domain" description="Cyclic nucleotide-binding" evidence="10">
    <location>
        <begin position="457"/>
        <end position="577"/>
    </location>
</feature>
<dbReference type="Pfam" id="PF00520">
    <property type="entry name" value="Ion_trans"/>
    <property type="match status" value="2"/>
</dbReference>
<dbReference type="EMBL" id="BRXW01000063">
    <property type="protein sequence ID" value="GMI03774.1"/>
    <property type="molecule type" value="Genomic_DNA"/>
</dbReference>
<organism evidence="11 12">
    <name type="scientific">Triparma laevis f. longispina</name>
    <dbReference type="NCBI Taxonomy" id="1714387"/>
    <lineage>
        <taxon>Eukaryota</taxon>
        <taxon>Sar</taxon>
        <taxon>Stramenopiles</taxon>
        <taxon>Ochrophyta</taxon>
        <taxon>Bolidophyceae</taxon>
        <taxon>Parmales</taxon>
        <taxon>Triparmaceae</taxon>
        <taxon>Triparma</taxon>
    </lineage>
</organism>
<dbReference type="InterPro" id="IPR018490">
    <property type="entry name" value="cNMP-bd_dom_sf"/>
</dbReference>
<feature type="region of interest" description="Disordered" evidence="8">
    <location>
        <begin position="1326"/>
        <end position="1386"/>
    </location>
</feature>
<dbReference type="PANTHER" id="PTHR47823">
    <property type="entry name" value="ION_TRANS DOMAIN-CONTAINING PROTEIN"/>
    <property type="match status" value="1"/>
</dbReference>
<dbReference type="Pfam" id="PF00027">
    <property type="entry name" value="cNMP_binding"/>
    <property type="match status" value="1"/>
</dbReference>
<keyword evidence="2" id="KW-0813">Transport</keyword>
<dbReference type="PANTHER" id="PTHR47823:SF9">
    <property type="entry name" value="CHROMOSOME UNDETERMINED SCAFFOLD_10, WHOLE GENOME SHOTGUN SEQUENCE"/>
    <property type="match status" value="1"/>
</dbReference>
<feature type="transmembrane region" description="Helical" evidence="9">
    <location>
        <begin position="354"/>
        <end position="379"/>
    </location>
</feature>
<keyword evidence="7" id="KW-0407">Ion channel</keyword>
<keyword evidence="6 9" id="KW-0472">Membrane</keyword>
<dbReference type="Gene3D" id="1.10.287.70">
    <property type="match status" value="2"/>
</dbReference>
<feature type="domain" description="Cyclic nucleotide-binding" evidence="10">
    <location>
        <begin position="1125"/>
        <end position="1211"/>
    </location>
</feature>
<evidence type="ECO:0000256" key="8">
    <source>
        <dbReference type="SAM" id="MobiDB-lite"/>
    </source>
</evidence>
<evidence type="ECO:0000256" key="5">
    <source>
        <dbReference type="ARBA" id="ARBA00023065"/>
    </source>
</evidence>
<sequence>MAMRAQMAKAVTKNTKRKSNRRKKNPTMLTQAEDDDAASNDVEETTKFWLGVAEHMEKYRYEREHPVKDPREEKRKTRMLSRMSKRRPSLQLSEKLKLIKPKVLVPRFITDALLKIPHVDPNTGWKIRWDIVLGALIFYSVIVIPLRVGFSIESNPDIELSDVIIDSMFGMDILISFDTAIVGVEDELVTDRRLIAKDYLKGWFLIDLLSTVPIDKIVAMMTAAEADQKGGGKLIRILRLARLMKLTRVLKLGKFLKNVDMDSVNPAAFGLFSLFFKIIFTAHLISCFWYFMTSDTVDLDPNEVSWNNEFEMSGTAIANCTLMEEYTAAFYWSIATMMAVGYGDIYAVNSKERLYSICAQLVGAISFGAMIATVNILVASSDPRARAYKLKMGELKAYLNEREVPKGLGDEVKTAFKYYMGKKSVFGERDLVMDLPSSIRTQLVKAAYEVDIQKLTYLKNEDSAYVCYLMLSMRPFNCLPNEVLLEQNDIADEVIFLLRGTVHLVRRGPDIDDAAAELVDDSQNFPFDETTPCLVGVASEGGFFGDLGYRKKAPRVASYEAINICQMLSISRQELDNANHMYAISGKHFAEETDKRLKVFDEALGSDIIALSNGRISKRELFVDGVLVHAENIKMSASQNHLKVKHEPKEKEGGEGEGEGEAAGGVKSQRSGIKRMNSSELLTGNNIGRRPSTSSLNLHDLDTSGHGRDSPTKKGEMNRRRSFKTRRSSVSAGPNGLDLGNAGMEFEEKDETVIDLLRRGIIEPNLPIKMKWDMFVGVLIVFSVITIPYRLGFDVPSTPQSDVQDVFVDTIFWLDIFITFRCAYEDAEHDILVTVPSDIAKNYFKTWFFIDFFSVFPIAEIVEYILMSDAVMLEAGDNSTSTGADDEQAEQLESLKLLKVVRLVRLMKLVRLLKLGTYLEKIEEEFSINPAAFELFKLLLQVTFIAHMFGCFWYFTSIQTTEVEDSWYYTIEDTETIEDKYIASLYWAFTTMTTVGYGDIPAMSVAEKWYAVVIMMLGATVFGYILAHIATLMGQLNARESRVNANITSMTEYLSEKNINKVLVKSIKTHIRFNLSCTSVFDEYSIMQKLPTSLARKLFYHNHKETLTNICLFNHLKSTGVIMYVFNMLFPAQYADGHEIFSENSIPNDIYFVHAGKAEILKTIRTTEGEEERIKCGQVMPGQIVGYLGMLKATVHKHSCVAKGSLSVYFLHIHDLTNAMFEHPFVSERLQIALGKCILEQNELFKKKAESQRNKKFTEIMFAQSNLLTTEEEVEKGEGFEVEDMELAGVAEGKVSPQHILTPKFARMSNANSPTPSFLEKFSASGRRGMESMQEGEEEEEAEVNTKPSGKFLGIGGGGSKIHPDGGSASPPELREEKSEEGAEGVKTPVVKPAALTLLAAPLAPLVNAPLVGPPRDEMAIIRMKSRESSPVGLTMKVNPLGGGGGGMTPVRAKEGGEGEKKESPPVSPMEKEASTVVE</sequence>
<feature type="compositionally biased region" description="Acidic residues" evidence="8">
    <location>
        <begin position="1334"/>
        <end position="1343"/>
    </location>
</feature>
<feature type="transmembrane region" description="Helical" evidence="9">
    <location>
        <begin position="267"/>
        <end position="291"/>
    </location>
</feature>
<proteinExistence type="predicted"/>
<feature type="compositionally biased region" description="Basic residues" evidence="8">
    <location>
        <begin position="14"/>
        <end position="25"/>
    </location>
</feature>
<dbReference type="OrthoDB" id="421226at2759"/>
<dbReference type="Gene3D" id="2.60.120.10">
    <property type="entry name" value="Jelly Rolls"/>
    <property type="match status" value="2"/>
</dbReference>
<evidence type="ECO:0000313" key="11">
    <source>
        <dbReference type="EMBL" id="GMI03774.1"/>
    </source>
</evidence>
<dbReference type="GO" id="GO:0016020">
    <property type="term" value="C:membrane"/>
    <property type="evidence" value="ECO:0007669"/>
    <property type="project" value="UniProtKB-SubCell"/>
</dbReference>
<dbReference type="SUPFAM" id="SSF51206">
    <property type="entry name" value="cAMP-binding domain-like"/>
    <property type="match status" value="2"/>
</dbReference>
<feature type="region of interest" description="Disordered" evidence="8">
    <location>
        <begin position="638"/>
        <end position="742"/>
    </location>
</feature>
<dbReference type="InterPro" id="IPR003938">
    <property type="entry name" value="K_chnl_volt-dep_EAG/ELK/ERG"/>
</dbReference>
<feature type="transmembrane region" description="Helical" evidence="9">
    <location>
        <begin position="1009"/>
        <end position="1032"/>
    </location>
</feature>
<feature type="compositionally biased region" description="Basic and acidic residues" evidence="8">
    <location>
        <begin position="645"/>
        <end position="654"/>
    </location>
</feature>
<comment type="subcellular location">
    <subcellularLocation>
        <location evidence="1">Membrane</location>
        <topology evidence="1">Multi-pass membrane protein</topology>
    </subcellularLocation>
</comment>
<evidence type="ECO:0000256" key="2">
    <source>
        <dbReference type="ARBA" id="ARBA00022448"/>
    </source>
</evidence>
<evidence type="ECO:0000256" key="3">
    <source>
        <dbReference type="ARBA" id="ARBA00022692"/>
    </source>
</evidence>
<evidence type="ECO:0000256" key="9">
    <source>
        <dbReference type="SAM" id="Phobius"/>
    </source>
</evidence>
<keyword evidence="12" id="KW-1185">Reference proteome</keyword>
<dbReference type="FunFam" id="1.10.287.70:FF:000123">
    <property type="entry name" value="Potassium channel KAT3"/>
    <property type="match status" value="1"/>
</dbReference>
<feature type="region of interest" description="Disordered" evidence="8">
    <location>
        <begin position="1425"/>
        <end position="1479"/>
    </location>
</feature>
<evidence type="ECO:0000256" key="4">
    <source>
        <dbReference type="ARBA" id="ARBA00022989"/>
    </source>
</evidence>
<feature type="compositionally biased region" description="Polar residues" evidence="8">
    <location>
        <begin position="668"/>
        <end position="697"/>
    </location>
</feature>
<feature type="compositionally biased region" description="Basic and acidic residues" evidence="8">
    <location>
        <begin position="65"/>
        <end position="75"/>
    </location>
</feature>
<accession>A0A9W7F598</accession>
<reference evidence="12" key="1">
    <citation type="journal article" date="2023" name="Commun. Biol.">
        <title>Genome analysis of Parmales, the sister group of diatoms, reveals the evolutionary specialization of diatoms from phago-mixotrophs to photoautotrophs.</title>
        <authorList>
            <person name="Ban H."/>
            <person name="Sato S."/>
            <person name="Yoshikawa S."/>
            <person name="Yamada K."/>
            <person name="Nakamura Y."/>
            <person name="Ichinomiya M."/>
            <person name="Sato N."/>
            <person name="Blanc-Mathieu R."/>
            <person name="Endo H."/>
            <person name="Kuwata A."/>
            <person name="Ogata H."/>
        </authorList>
    </citation>
    <scope>NUCLEOTIDE SEQUENCE [LARGE SCALE GENOMIC DNA]</scope>
    <source>
        <strain evidence="12">NIES 3700</strain>
    </source>
</reference>
<evidence type="ECO:0000256" key="1">
    <source>
        <dbReference type="ARBA" id="ARBA00004141"/>
    </source>
</evidence>